<evidence type="ECO:0000313" key="2">
    <source>
        <dbReference type="EMBL" id="OFE13333.1"/>
    </source>
</evidence>
<feature type="compositionally biased region" description="Basic and acidic residues" evidence="1">
    <location>
        <begin position="255"/>
        <end position="281"/>
    </location>
</feature>
<dbReference type="EMBL" id="MASR01000001">
    <property type="protein sequence ID" value="OFE13333.1"/>
    <property type="molecule type" value="Genomic_DNA"/>
</dbReference>
<feature type="region of interest" description="Disordered" evidence="1">
    <location>
        <begin position="210"/>
        <end position="302"/>
    </location>
</feature>
<organism evidence="2 3">
    <name type="scientific">Pseudohongiella acticola</name>
    <dbReference type="NCBI Taxonomy" id="1524254"/>
    <lineage>
        <taxon>Bacteria</taxon>
        <taxon>Pseudomonadati</taxon>
        <taxon>Pseudomonadota</taxon>
        <taxon>Gammaproteobacteria</taxon>
        <taxon>Pseudomonadales</taxon>
        <taxon>Pseudohongiellaceae</taxon>
        <taxon>Pseudohongiella</taxon>
    </lineage>
</organism>
<dbReference type="Proteomes" id="UP000175669">
    <property type="component" value="Unassembled WGS sequence"/>
</dbReference>
<keyword evidence="3" id="KW-1185">Reference proteome</keyword>
<evidence type="ECO:0000313" key="3">
    <source>
        <dbReference type="Proteomes" id="UP000175669"/>
    </source>
</evidence>
<accession>A0A1E8CLQ6</accession>
<feature type="region of interest" description="Disordered" evidence="1">
    <location>
        <begin position="98"/>
        <end position="124"/>
    </location>
</feature>
<feature type="compositionally biased region" description="Polar residues" evidence="1">
    <location>
        <begin position="99"/>
        <end position="111"/>
    </location>
</feature>
<dbReference type="OrthoDB" id="5625112at2"/>
<proteinExistence type="predicted"/>
<gene>
    <name evidence="2" type="ORF">PHACT_09425</name>
</gene>
<protein>
    <submittedName>
        <fullName evidence="2">Uncharacterized protein</fullName>
    </submittedName>
</protein>
<feature type="compositionally biased region" description="Basic and acidic residues" evidence="1">
    <location>
        <begin position="218"/>
        <end position="227"/>
    </location>
</feature>
<dbReference type="AlphaFoldDB" id="A0A1E8CLQ6"/>
<dbReference type="RefSeq" id="WP_070117301.1">
    <property type="nucleotide sequence ID" value="NZ_MASR01000001.1"/>
</dbReference>
<evidence type="ECO:0000256" key="1">
    <source>
        <dbReference type="SAM" id="MobiDB-lite"/>
    </source>
</evidence>
<dbReference type="STRING" id="1524254.PHACT_09425"/>
<name>A0A1E8CLQ6_9GAMM</name>
<comment type="caution">
    <text evidence="2">The sequence shown here is derived from an EMBL/GenBank/DDBJ whole genome shotgun (WGS) entry which is preliminary data.</text>
</comment>
<reference evidence="3" key="1">
    <citation type="submission" date="2016-07" db="EMBL/GenBank/DDBJ databases">
        <authorList>
            <person name="Florea S."/>
            <person name="Webb J.S."/>
            <person name="Jaromczyk J."/>
            <person name="Schardl C.L."/>
        </authorList>
    </citation>
    <scope>NUCLEOTIDE SEQUENCE [LARGE SCALE GENOMIC DNA]</scope>
    <source>
        <strain evidence="3">KCTC 42131</strain>
    </source>
</reference>
<sequence>MSVTTAMSDKTAMSEKAAMSAETAVSTMAAMSNANTTTLINWRHRAGRIMATAAAALLALSMAASVQSQEEPGQQAEDQAGAQVQNNARELSLFEPVEQTATSNQPQTSGPRNPVATPGSGPQFALVGTSRFGDRYRVSVRTSGGEVITVDAGSGGSAAIPGYPGYRVTQVASRHVLLEQPASTPCFAFSDQGVSCEGANVARLALATAEAVAPPQEPARRRDRGAETQEGQDDSSSEQGAEERPENPFAAALRAARERDEPDAAASRAEEQRFRPRRIDPDDVPEGFRLIRTPFGDRVVPL</sequence>